<evidence type="ECO:0000256" key="1">
    <source>
        <dbReference type="SAM" id="Phobius"/>
    </source>
</evidence>
<dbReference type="KEGG" id="uam:UABAM_01724"/>
<feature type="transmembrane region" description="Helical" evidence="1">
    <location>
        <begin position="76"/>
        <end position="96"/>
    </location>
</feature>
<protein>
    <submittedName>
        <fullName evidence="2">Uncharacterized protein</fullName>
    </submittedName>
</protein>
<evidence type="ECO:0000313" key="2">
    <source>
        <dbReference type="EMBL" id="BBM83372.1"/>
    </source>
</evidence>
<gene>
    <name evidence="2" type="ORF">UABAM_01724</name>
</gene>
<accession>A0A5S9F2E1</accession>
<name>A0A5S9F2E1_UABAM</name>
<proteinExistence type="predicted"/>
<keyword evidence="1" id="KW-0812">Transmembrane</keyword>
<keyword evidence="3" id="KW-1185">Reference proteome</keyword>
<keyword evidence="1" id="KW-1133">Transmembrane helix</keyword>
<sequence length="196" mass="22669">MLDEKFKKRINPLLLQEIIERIEENKTVTFGETKKQRIEKAMVLFMTILLYSGLAALVYYFKTILIDNSIVTTNTIYLMVFGIPLADVIIVFFYVLRTKDKYGIVMSKEGLRCISQQKWQPWNRIRSVKMSSTQSVQLSKGFISIHTDDISPLRVSSNIDPFHLLAVIDHFCDNDIEEDISTILDTLINLKPVLTF</sequence>
<dbReference type="RefSeq" id="WP_151967573.1">
    <property type="nucleotide sequence ID" value="NZ_AP019860.1"/>
</dbReference>
<keyword evidence="1" id="KW-0472">Membrane</keyword>
<dbReference type="EMBL" id="AP019860">
    <property type="protein sequence ID" value="BBM83372.1"/>
    <property type="molecule type" value="Genomic_DNA"/>
</dbReference>
<organism evidence="2 3">
    <name type="scientific">Uabimicrobium amorphum</name>
    <dbReference type="NCBI Taxonomy" id="2596890"/>
    <lineage>
        <taxon>Bacteria</taxon>
        <taxon>Pseudomonadati</taxon>
        <taxon>Planctomycetota</taxon>
        <taxon>Candidatus Uabimicrobiia</taxon>
        <taxon>Candidatus Uabimicrobiales</taxon>
        <taxon>Candidatus Uabimicrobiaceae</taxon>
        <taxon>Candidatus Uabimicrobium</taxon>
    </lineage>
</organism>
<dbReference type="Proteomes" id="UP000326354">
    <property type="component" value="Chromosome"/>
</dbReference>
<evidence type="ECO:0000313" key="3">
    <source>
        <dbReference type="Proteomes" id="UP000326354"/>
    </source>
</evidence>
<dbReference type="AlphaFoldDB" id="A0A5S9F2E1"/>
<reference evidence="2 3" key="1">
    <citation type="submission" date="2019-08" db="EMBL/GenBank/DDBJ databases">
        <title>Complete genome sequence of Candidatus Uab amorphum.</title>
        <authorList>
            <person name="Shiratori T."/>
            <person name="Suzuki S."/>
            <person name="Kakizawa Y."/>
            <person name="Ishida K."/>
        </authorList>
    </citation>
    <scope>NUCLEOTIDE SEQUENCE [LARGE SCALE GENOMIC DNA]</scope>
    <source>
        <strain evidence="2 3">SRT547</strain>
    </source>
</reference>
<feature type="transmembrane region" description="Helical" evidence="1">
    <location>
        <begin position="41"/>
        <end position="61"/>
    </location>
</feature>